<organism evidence="1 2">
    <name type="scientific">Flavobacterium endophyticum</name>
    <dbReference type="NCBI Taxonomy" id="1540163"/>
    <lineage>
        <taxon>Bacteria</taxon>
        <taxon>Pseudomonadati</taxon>
        <taxon>Bacteroidota</taxon>
        <taxon>Flavobacteriia</taxon>
        <taxon>Flavobacteriales</taxon>
        <taxon>Flavobacteriaceae</taxon>
        <taxon>Flavobacterium</taxon>
    </lineage>
</organism>
<sequence length="65" mass="7578">MPLLGLLKYPVKYSKQSSLETARFVIYLINYKEKTSLSLHEKASDYFIIPTINSNIQSKESFCWT</sequence>
<evidence type="ECO:0000313" key="1">
    <source>
        <dbReference type="EMBL" id="RKS19072.1"/>
    </source>
</evidence>
<accession>A0A495M174</accession>
<comment type="caution">
    <text evidence="1">The sequence shown here is derived from an EMBL/GenBank/DDBJ whole genome shotgun (WGS) entry which is preliminary data.</text>
</comment>
<gene>
    <name evidence="1" type="ORF">CLV94_3023</name>
</gene>
<proteinExistence type="predicted"/>
<dbReference type="AlphaFoldDB" id="A0A495M174"/>
<evidence type="ECO:0000313" key="2">
    <source>
        <dbReference type="Proteomes" id="UP000277579"/>
    </source>
</evidence>
<dbReference type="Proteomes" id="UP000277579">
    <property type="component" value="Unassembled WGS sequence"/>
</dbReference>
<protein>
    <submittedName>
        <fullName evidence="1">Uncharacterized protein</fullName>
    </submittedName>
</protein>
<name>A0A495M174_9FLAO</name>
<dbReference type="EMBL" id="RBLC01000005">
    <property type="protein sequence ID" value="RKS19072.1"/>
    <property type="molecule type" value="Genomic_DNA"/>
</dbReference>
<keyword evidence="2" id="KW-1185">Reference proteome</keyword>
<reference evidence="1 2" key="1">
    <citation type="submission" date="2018-10" db="EMBL/GenBank/DDBJ databases">
        <title>Genomic Encyclopedia of Archaeal and Bacterial Type Strains, Phase II (KMG-II): from individual species to whole genera.</title>
        <authorList>
            <person name="Goeker M."/>
        </authorList>
    </citation>
    <scope>NUCLEOTIDE SEQUENCE [LARGE SCALE GENOMIC DNA]</scope>
    <source>
        <strain evidence="1 2">DSM 29537</strain>
    </source>
</reference>